<sequence length="258" mass="29099">MSASPAPKYTEETVLWVKRHTPKLMSFAISRPTEYRFAAGQFSRLGFPQDSGFIWRAYSVVSAEYDDTLEYFVVLIEDGPMSAKFAALQEGDRILLDKTATGFLLPERFPDGQDLIMLCTGSGIAPFLSILQQPQIWQRFEHLALAHSVSYAEEAVFNERIRALAEHPLVGEDFHKLRFVPVLTREPQAGALHSRLPQLLQDGSLSRAFGLPFTAERSRFMLCGNPAMVKDTFQALLQLGFAMHRNRIPGQIMMENAF</sequence>
<dbReference type="EC" id="1.18.1.2" evidence="2"/>
<dbReference type="Gene3D" id="3.40.50.80">
    <property type="entry name" value="Nucleotide-binding domain of ferredoxin-NADP reductase (FNR) module"/>
    <property type="match status" value="1"/>
</dbReference>
<dbReference type="Gene3D" id="2.40.30.10">
    <property type="entry name" value="Translation factors"/>
    <property type="match status" value="1"/>
</dbReference>
<evidence type="ECO:0000259" key="5">
    <source>
        <dbReference type="PROSITE" id="PS51384"/>
    </source>
</evidence>
<dbReference type="OrthoDB" id="9784483at2"/>
<evidence type="ECO:0000256" key="4">
    <source>
        <dbReference type="ARBA" id="ARBA00047776"/>
    </source>
</evidence>
<dbReference type="InterPro" id="IPR039261">
    <property type="entry name" value="FNR_nucleotide-bd"/>
</dbReference>
<gene>
    <name evidence="6" type="ORF">A7P95_06010</name>
</gene>
<dbReference type="STRING" id="1795827.A7P95_06010"/>
<dbReference type="PROSITE" id="PS51384">
    <property type="entry name" value="FAD_FR"/>
    <property type="match status" value="1"/>
</dbReference>
<dbReference type="Pfam" id="PF00970">
    <property type="entry name" value="FAD_binding_6"/>
    <property type="match status" value="1"/>
</dbReference>
<name>A0A1A9RWS7_9NEIS</name>
<dbReference type="InterPro" id="IPR008333">
    <property type="entry name" value="Cbr1-like_FAD-bd_dom"/>
</dbReference>
<evidence type="ECO:0000256" key="3">
    <source>
        <dbReference type="ARBA" id="ARBA00022741"/>
    </source>
</evidence>
<evidence type="ECO:0000313" key="7">
    <source>
        <dbReference type="Proteomes" id="UP000077885"/>
    </source>
</evidence>
<dbReference type="EMBL" id="LXSL01000020">
    <property type="protein sequence ID" value="OAM27861.1"/>
    <property type="molecule type" value="Genomic_DNA"/>
</dbReference>
<dbReference type="CDD" id="cd06195">
    <property type="entry name" value="FNR1"/>
    <property type="match status" value="1"/>
</dbReference>
<dbReference type="PRINTS" id="PR00410">
    <property type="entry name" value="PHEHYDRXLASE"/>
</dbReference>
<dbReference type="Pfam" id="PF00175">
    <property type="entry name" value="NAD_binding_1"/>
    <property type="match status" value="1"/>
</dbReference>
<evidence type="ECO:0000256" key="1">
    <source>
        <dbReference type="ARBA" id="ARBA00008312"/>
    </source>
</evidence>
<organism evidence="6 7">
    <name type="scientific">Eikenella longinqua</name>
    <dbReference type="NCBI Taxonomy" id="1795827"/>
    <lineage>
        <taxon>Bacteria</taxon>
        <taxon>Pseudomonadati</taxon>
        <taxon>Pseudomonadota</taxon>
        <taxon>Betaproteobacteria</taxon>
        <taxon>Neisseriales</taxon>
        <taxon>Neisseriaceae</taxon>
        <taxon>Eikenella</taxon>
    </lineage>
</organism>
<dbReference type="InterPro" id="IPR001433">
    <property type="entry name" value="OxRdtase_FAD/NAD-bd"/>
</dbReference>
<comment type="catalytic activity">
    <reaction evidence="4">
        <text>2 reduced [2Fe-2S]-[ferredoxin] + NADP(+) + H(+) = 2 oxidized [2Fe-2S]-[ferredoxin] + NADPH</text>
        <dbReference type="Rhea" id="RHEA:20125"/>
        <dbReference type="Rhea" id="RHEA-COMP:10000"/>
        <dbReference type="Rhea" id="RHEA-COMP:10001"/>
        <dbReference type="ChEBI" id="CHEBI:15378"/>
        <dbReference type="ChEBI" id="CHEBI:33737"/>
        <dbReference type="ChEBI" id="CHEBI:33738"/>
        <dbReference type="ChEBI" id="CHEBI:57783"/>
        <dbReference type="ChEBI" id="CHEBI:58349"/>
        <dbReference type="EC" id="1.18.1.2"/>
    </reaction>
</comment>
<reference evidence="7" key="1">
    <citation type="submission" date="2016-05" db="EMBL/GenBank/DDBJ databases">
        <title>Draft genome of Corynebacterium afermentans subsp. afermentans LCDC 88199T.</title>
        <authorList>
            <person name="Bernier A.-M."/>
            <person name="Bernard K."/>
        </authorList>
    </citation>
    <scope>NUCLEOTIDE SEQUENCE [LARGE SCALE GENOMIC DNA]</scope>
    <source>
        <strain evidence="7">NML02-A-017</strain>
    </source>
</reference>
<comment type="caution">
    <text evidence="6">The sequence shown here is derived from an EMBL/GenBank/DDBJ whole genome shotgun (WGS) entry which is preliminary data.</text>
</comment>
<dbReference type="InterPro" id="IPR017927">
    <property type="entry name" value="FAD-bd_FR_type"/>
</dbReference>
<dbReference type="GO" id="GO:0000166">
    <property type="term" value="F:nucleotide binding"/>
    <property type="evidence" value="ECO:0007669"/>
    <property type="project" value="UniProtKB-KW"/>
</dbReference>
<dbReference type="InterPro" id="IPR051930">
    <property type="entry name" value="FNR_type-1"/>
</dbReference>
<dbReference type="PANTHER" id="PTHR47878:SF2">
    <property type="entry name" value="OXIDOREDUCTASE FAD_NAD(P)-BINDING DOMAIN PROTEIN"/>
    <property type="match status" value="1"/>
</dbReference>
<evidence type="ECO:0000256" key="2">
    <source>
        <dbReference type="ARBA" id="ARBA00013223"/>
    </source>
</evidence>
<evidence type="ECO:0000313" key="6">
    <source>
        <dbReference type="EMBL" id="OAM27861.1"/>
    </source>
</evidence>
<dbReference type="GO" id="GO:0034599">
    <property type="term" value="P:cellular response to oxidative stress"/>
    <property type="evidence" value="ECO:0007669"/>
    <property type="project" value="TreeGrafter"/>
</dbReference>
<dbReference type="InterPro" id="IPR033892">
    <property type="entry name" value="FNR_bac"/>
</dbReference>
<feature type="domain" description="FAD-binding FR-type" evidence="5">
    <location>
        <begin position="7"/>
        <end position="106"/>
    </location>
</feature>
<dbReference type="SUPFAM" id="SSF63380">
    <property type="entry name" value="Riboflavin synthase domain-like"/>
    <property type="match status" value="1"/>
</dbReference>
<dbReference type="RefSeq" id="WP_067592629.1">
    <property type="nucleotide sequence ID" value="NZ_LXSL01000020.1"/>
</dbReference>
<dbReference type="AlphaFoldDB" id="A0A1A9RWS7"/>
<keyword evidence="3" id="KW-0547">Nucleotide-binding</keyword>
<accession>A0A1A9RWS7</accession>
<dbReference type="Proteomes" id="UP000077885">
    <property type="component" value="Unassembled WGS sequence"/>
</dbReference>
<keyword evidence="7" id="KW-1185">Reference proteome</keyword>
<dbReference type="GO" id="GO:0042167">
    <property type="term" value="P:heme catabolic process"/>
    <property type="evidence" value="ECO:0007669"/>
    <property type="project" value="TreeGrafter"/>
</dbReference>
<proteinExistence type="inferred from homology"/>
<protein>
    <recommendedName>
        <fullName evidence="2">ferredoxin--NADP(+) reductase</fullName>
        <ecNumber evidence="2">1.18.1.2</ecNumber>
    </recommendedName>
</protein>
<comment type="similarity">
    <text evidence="1">Belongs to the ferredoxin--NADP reductase type 1 family.</text>
</comment>
<dbReference type="SUPFAM" id="SSF52343">
    <property type="entry name" value="Ferredoxin reductase-like, C-terminal NADP-linked domain"/>
    <property type="match status" value="1"/>
</dbReference>
<dbReference type="PANTHER" id="PTHR47878">
    <property type="entry name" value="OXIDOREDUCTASE FAD/NAD(P)-BINDING DOMAIN PROTEIN"/>
    <property type="match status" value="1"/>
</dbReference>
<dbReference type="GO" id="GO:0004324">
    <property type="term" value="F:ferredoxin-NADP+ reductase activity"/>
    <property type="evidence" value="ECO:0007669"/>
    <property type="project" value="UniProtKB-EC"/>
</dbReference>
<dbReference type="InterPro" id="IPR017938">
    <property type="entry name" value="Riboflavin_synthase-like_b-brl"/>
</dbReference>